<dbReference type="SUPFAM" id="SSF56112">
    <property type="entry name" value="Protein kinase-like (PK-like)"/>
    <property type="match status" value="1"/>
</dbReference>
<dbReference type="PROSITE" id="PS50011">
    <property type="entry name" value="PROTEIN_KINASE_DOM"/>
    <property type="match status" value="1"/>
</dbReference>
<sequence>MMHGLWLSSVLVSCLSFILRLWVSLRSSRCGSPLSALSALGAVKEMSESMRKNRHSRAHNDGSPGHSNDSQRKEESVGDLNDDEVSVREPNVQEGSRRHIITQKALSLPSSPHRLGNHGSNLREPADFLTAEDLMSTWNKALQSSPFLNKPLLPFEEWHIGFSEIAVGTRVGIGKYYVSTIGLYSSNFYELARQTGCFECFFGEVFRGIWNGTDVAIKVFLEQDLTMENMEDFCNEISILRFSYSFAAISVILAVLFSYYFLFLIFSRLRHPNVILFLGACMKPPHLSLVTEYMEMGSLYYLIHTSGQKSTPEWMAPELIRNEPFTEKCDIFSLGVIMWELCTLSRPWAGKPPVQVVYSVANEGARLEIPDGPLGSLIAGLIDRHDLVGYHVKSHVKKLQAYVV</sequence>
<dbReference type="STRING" id="4572.M8B2E3"/>
<dbReference type="GO" id="GO:0004672">
    <property type="term" value="F:protein kinase activity"/>
    <property type="evidence" value="ECO:0007669"/>
    <property type="project" value="InterPro"/>
</dbReference>
<evidence type="ECO:0000313" key="4">
    <source>
        <dbReference type="EMBL" id="EMS67729.1"/>
    </source>
</evidence>
<dbReference type="InterPro" id="IPR011009">
    <property type="entry name" value="Kinase-like_dom_sf"/>
</dbReference>
<dbReference type="AlphaFoldDB" id="M8B2E3"/>
<dbReference type="PANTHER" id="PTHR23257:SF821">
    <property type="entry name" value="ATP BINDING PROTEIN"/>
    <property type="match status" value="1"/>
</dbReference>
<feature type="transmembrane region" description="Helical" evidence="2">
    <location>
        <begin position="244"/>
        <end position="266"/>
    </location>
</feature>
<keyword evidence="4" id="KW-0808">Transferase</keyword>
<accession>M8B2E3</accession>
<proteinExistence type="predicted"/>
<dbReference type="Gene3D" id="3.30.200.20">
    <property type="entry name" value="Phosphorylase Kinase, domain 1"/>
    <property type="match status" value="1"/>
</dbReference>
<evidence type="ECO:0000256" key="3">
    <source>
        <dbReference type="SAM" id="SignalP"/>
    </source>
</evidence>
<evidence type="ECO:0000256" key="2">
    <source>
        <dbReference type="SAM" id="Phobius"/>
    </source>
</evidence>
<organism evidence="4">
    <name type="scientific">Triticum urartu</name>
    <name type="common">Red wild einkorn</name>
    <name type="synonym">Crithodium urartu</name>
    <dbReference type="NCBI Taxonomy" id="4572"/>
    <lineage>
        <taxon>Eukaryota</taxon>
        <taxon>Viridiplantae</taxon>
        <taxon>Streptophyta</taxon>
        <taxon>Embryophyta</taxon>
        <taxon>Tracheophyta</taxon>
        <taxon>Spermatophyta</taxon>
        <taxon>Magnoliopsida</taxon>
        <taxon>Liliopsida</taxon>
        <taxon>Poales</taxon>
        <taxon>Poaceae</taxon>
        <taxon>BOP clade</taxon>
        <taxon>Pooideae</taxon>
        <taxon>Triticodae</taxon>
        <taxon>Triticeae</taxon>
        <taxon>Triticinae</taxon>
        <taxon>Triticum</taxon>
    </lineage>
</organism>
<dbReference type="InterPro" id="IPR001245">
    <property type="entry name" value="Ser-Thr/Tyr_kinase_cat_dom"/>
</dbReference>
<dbReference type="Gene3D" id="1.10.510.10">
    <property type="entry name" value="Transferase(Phosphotransferase) domain 1"/>
    <property type="match status" value="1"/>
</dbReference>
<keyword evidence="2" id="KW-0812">Transmembrane</keyword>
<evidence type="ECO:0000256" key="1">
    <source>
        <dbReference type="SAM" id="MobiDB-lite"/>
    </source>
</evidence>
<keyword evidence="2" id="KW-0472">Membrane</keyword>
<keyword evidence="4" id="KW-0418">Kinase</keyword>
<dbReference type="EMBL" id="KD015841">
    <property type="protein sequence ID" value="EMS67729.1"/>
    <property type="molecule type" value="Genomic_DNA"/>
</dbReference>
<dbReference type="Pfam" id="PF07714">
    <property type="entry name" value="PK_Tyr_Ser-Thr"/>
    <property type="match status" value="1"/>
</dbReference>
<feature type="region of interest" description="Disordered" evidence="1">
    <location>
        <begin position="47"/>
        <end position="99"/>
    </location>
</feature>
<dbReference type="GO" id="GO:0005737">
    <property type="term" value="C:cytoplasm"/>
    <property type="evidence" value="ECO:0007669"/>
    <property type="project" value="TreeGrafter"/>
</dbReference>
<name>M8B2E3_TRIUA</name>
<dbReference type="InterPro" id="IPR000719">
    <property type="entry name" value="Prot_kinase_dom"/>
</dbReference>
<gene>
    <name evidence="4" type="ORF">TRIUR3_19078</name>
</gene>
<protein>
    <submittedName>
        <fullName evidence="4">Serine/threonine-protein kinase CTR1</fullName>
    </submittedName>
</protein>
<keyword evidence="2" id="KW-1133">Transmembrane helix</keyword>
<dbReference type="eggNOG" id="KOG0192">
    <property type="taxonomic scope" value="Eukaryota"/>
</dbReference>
<dbReference type="InterPro" id="IPR050167">
    <property type="entry name" value="Ser_Thr_protein_kinase"/>
</dbReference>
<dbReference type="GO" id="GO:0007165">
    <property type="term" value="P:signal transduction"/>
    <property type="evidence" value="ECO:0007669"/>
    <property type="project" value="TreeGrafter"/>
</dbReference>
<dbReference type="GO" id="GO:0005524">
    <property type="term" value="F:ATP binding"/>
    <property type="evidence" value="ECO:0007669"/>
    <property type="project" value="InterPro"/>
</dbReference>
<feature type="signal peptide" evidence="3">
    <location>
        <begin position="1"/>
        <end position="16"/>
    </location>
</feature>
<reference evidence="4" key="1">
    <citation type="journal article" date="2013" name="Nature">
        <title>Draft genome of the wheat A-genome progenitor Triticum urartu.</title>
        <authorList>
            <person name="Ling H.Q."/>
            <person name="Zhao S."/>
            <person name="Liu D."/>
            <person name="Wang J."/>
            <person name="Sun H."/>
            <person name="Zhang C."/>
            <person name="Fan H."/>
            <person name="Li D."/>
            <person name="Dong L."/>
            <person name="Tao Y."/>
            <person name="Gao C."/>
            <person name="Wu H."/>
            <person name="Li Y."/>
            <person name="Cui Y."/>
            <person name="Guo X."/>
            <person name="Zheng S."/>
            <person name="Wang B."/>
            <person name="Yu K."/>
            <person name="Liang Q."/>
            <person name="Yang W."/>
            <person name="Lou X."/>
            <person name="Chen J."/>
            <person name="Feng M."/>
            <person name="Jian J."/>
            <person name="Zhang X."/>
            <person name="Luo G."/>
            <person name="Jiang Y."/>
            <person name="Liu J."/>
            <person name="Wang Z."/>
            <person name="Sha Y."/>
            <person name="Zhang B."/>
            <person name="Wu H."/>
            <person name="Tang D."/>
            <person name="Shen Q."/>
            <person name="Xue P."/>
            <person name="Zou S."/>
            <person name="Wang X."/>
            <person name="Liu X."/>
            <person name="Wang F."/>
            <person name="Yang Y."/>
            <person name="An X."/>
            <person name="Dong Z."/>
            <person name="Zhang K."/>
            <person name="Zhang X."/>
            <person name="Luo M.C."/>
            <person name="Dvorak J."/>
            <person name="Tong Y."/>
            <person name="Wang J."/>
            <person name="Yang H."/>
            <person name="Li Z."/>
            <person name="Wang D."/>
            <person name="Zhang A."/>
            <person name="Wang J."/>
        </authorList>
    </citation>
    <scope>NUCLEOTIDE SEQUENCE</scope>
</reference>
<dbReference type="PANTHER" id="PTHR23257">
    <property type="entry name" value="SERINE-THREONINE PROTEIN KINASE"/>
    <property type="match status" value="1"/>
</dbReference>
<feature type="chain" id="PRO_5010838070" evidence="3">
    <location>
        <begin position="17"/>
        <end position="404"/>
    </location>
</feature>
<keyword evidence="3" id="KW-0732">Signal</keyword>